<evidence type="ECO:0000313" key="3">
    <source>
        <dbReference type="Proteomes" id="UP000559256"/>
    </source>
</evidence>
<proteinExistence type="predicted"/>
<sequence length="153" mass="16642">MKIPVLVFLAPFLQSVTTVLIPLESHSPNGAAKIHAFKGGIRNPGNATTENSTYNLERRDDAPQSCGPVSGANVQGRSNAALKSRSALQKPWLGSALILIMYRALCHICRAYVPGMRAFGVVREPVERLSAQREINIGWKAQDIGSINIMMET</sequence>
<protein>
    <recommendedName>
        <fullName evidence="4">Secreted protein</fullName>
    </recommendedName>
</protein>
<dbReference type="Proteomes" id="UP000559256">
    <property type="component" value="Unassembled WGS sequence"/>
</dbReference>
<reference evidence="2 3" key="1">
    <citation type="journal article" date="2020" name="ISME J.">
        <title>Uncovering the hidden diversity of litter-decomposition mechanisms in mushroom-forming fungi.</title>
        <authorList>
            <person name="Floudas D."/>
            <person name="Bentzer J."/>
            <person name="Ahren D."/>
            <person name="Johansson T."/>
            <person name="Persson P."/>
            <person name="Tunlid A."/>
        </authorList>
    </citation>
    <scope>NUCLEOTIDE SEQUENCE [LARGE SCALE GENOMIC DNA]</scope>
    <source>
        <strain evidence="2 3">CBS 291.85</strain>
    </source>
</reference>
<evidence type="ECO:0008006" key="4">
    <source>
        <dbReference type="Google" id="ProtNLM"/>
    </source>
</evidence>
<feature type="chain" id="PRO_5034470531" description="Secreted protein" evidence="1">
    <location>
        <begin position="19"/>
        <end position="153"/>
    </location>
</feature>
<dbReference type="AlphaFoldDB" id="A0A8H5G8D9"/>
<dbReference type="EMBL" id="JAACJM010000043">
    <property type="protein sequence ID" value="KAF5360254.1"/>
    <property type="molecule type" value="Genomic_DNA"/>
</dbReference>
<comment type="caution">
    <text evidence="2">The sequence shown here is derived from an EMBL/GenBank/DDBJ whole genome shotgun (WGS) entry which is preliminary data.</text>
</comment>
<evidence type="ECO:0000313" key="2">
    <source>
        <dbReference type="EMBL" id="KAF5360254.1"/>
    </source>
</evidence>
<gene>
    <name evidence="2" type="ORF">D9758_009174</name>
</gene>
<feature type="signal peptide" evidence="1">
    <location>
        <begin position="1"/>
        <end position="18"/>
    </location>
</feature>
<keyword evidence="3" id="KW-1185">Reference proteome</keyword>
<evidence type="ECO:0000256" key="1">
    <source>
        <dbReference type="SAM" id="SignalP"/>
    </source>
</evidence>
<name>A0A8H5G8D9_9AGAR</name>
<keyword evidence="1" id="KW-0732">Signal</keyword>
<organism evidence="2 3">
    <name type="scientific">Tetrapyrgos nigripes</name>
    <dbReference type="NCBI Taxonomy" id="182062"/>
    <lineage>
        <taxon>Eukaryota</taxon>
        <taxon>Fungi</taxon>
        <taxon>Dikarya</taxon>
        <taxon>Basidiomycota</taxon>
        <taxon>Agaricomycotina</taxon>
        <taxon>Agaricomycetes</taxon>
        <taxon>Agaricomycetidae</taxon>
        <taxon>Agaricales</taxon>
        <taxon>Marasmiineae</taxon>
        <taxon>Marasmiaceae</taxon>
        <taxon>Tetrapyrgos</taxon>
    </lineage>
</organism>
<accession>A0A8H5G8D9</accession>